<feature type="transmembrane region" description="Helical" evidence="1">
    <location>
        <begin position="233"/>
        <end position="256"/>
    </location>
</feature>
<keyword evidence="1" id="KW-0472">Membrane</keyword>
<keyword evidence="1" id="KW-0812">Transmembrane</keyword>
<evidence type="ECO:0000313" key="3">
    <source>
        <dbReference type="Proteomes" id="UP000198417"/>
    </source>
</evidence>
<keyword evidence="1" id="KW-1133">Transmembrane helix</keyword>
<name>A0A238VUP4_9RHOB</name>
<dbReference type="Proteomes" id="UP000198417">
    <property type="component" value="Unassembled WGS sequence"/>
</dbReference>
<sequence>MFNRMIRAGIRAALVAMLIMFPALMLRGSATETTQIVVLLAILAAILTFAEYFSRYPSVIEFRNAPPFNRLRFAALFLSVVLLTAMNHRVADPTVISSTLNGWGMYIGRALDFPLSPIHLMMLLMPPDVPLTDVQRLCCQAGVAYVVSLLTMLVFVFLVRFMNWPSQSRAFNFWVNLPSFDPTAGGDVIYHLRRDARVNVALGVLLPYLIPVVMKAATYVLDPATLGDPQTLIWMMTAWAYLPASMMMRGIALYRIADLIRKKRSRAHAQADFQSA</sequence>
<feature type="transmembrane region" description="Helical" evidence="1">
    <location>
        <begin position="200"/>
        <end position="221"/>
    </location>
</feature>
<dbReference type="AlphaFoldDB" id="A0A238VUP4"/>
<evidence type="ECO:0000256" key="1">
    <source>
        <dbReference type="SAM" id="Phobius"/>
    </source>
</evidence>
<feature type="transmembrane region" description="Helical" evidence="1">
    <location>
        <begin position="73"/>
        <end position="91"/>
    </location>
</feature>
<feature type="transmembrane region" description="Helical" evidence="1">
    <location>
        <begin position="36"/>
        <end position="53"/>
    </location>
</feature>
<organism evidence="2 3">
    <name type="scientific">Puniceibacterium sediminis</name>
    <dbReference type="NCBI Taxonomy" id="1608407"/>
    <lineage>
        <taxon>Bacteria</taxon>
        <taxon>Pseudomonadati</taxon>
        <taxon>Pseudomonadota</taxon>
        <taxon>Alphaproteobacteria</taxon>
        <taxon>Rhodobacterales</taxon>
        <taxon>Paracoccaceae</taxon>
        <taxon>Puniceibacterium</taxon>
    </lineage>
</organism>
<feature type="transmembrane region" description="Helical" evidence="1">
    <location>
        <begin position="12"/>
        <end position="30"/>
    </location>
</feature>
<accession>A0A238VUP4</accession>
<proteinExistence type="predicted"/>
<dbReference type="EMBL" id="FZNN01000003">
    <property type="protein sequence ID" value="SNR37877.1"/>
    <property type="molecule type" value="Genomic_DNA"/>
</dbReference>
<reference evidence="2 3" key="1">
    <citation type="submission" date="2017-06" db="EMBL/GenBank/DDBJ databases">
        <authorList>
            <person name="Kim H.J."/>
            <person name="Triplett B.A."/>
        </authorList>
    </citation>
    <scope>NUCLEOTIDE SEQUENCE [LARGE SCALE GENOMIC DNA]</scope>
    <source>
        <strain evidence="2 3">DSM 29052</strain>
    </source>
</reference>
<feature type="transmembrane region" description="Helical" evidence="1">
    <location>
        <begin position="134"/>
        <end position="159"/>
    </location>
</feature>
<protein>
    <submittedName>
        <fullName evidence="2">Uncharacterized protein</fullName>
    </submittedName>
</protein>
<dbReference type="RefSeq" id="WP_245840728.1">
    <property type="nucleotide sequence ID" value="NZ_FZNN01000003.1"/>
</dbReference>
<keyword evidence="3" id="KW-1185">Reference proteome</keyword>
<gene>
    <name evidence="2" type="ORF">SAMN06265370_103172</name>
</gene>
<evidence type="ECO:0000313" key="2">
    <source>
        <dbReference type="EMBL" id="SNR37877.1"/>
    </source>
</evidence>